<proteinExistence type="predicted"/>
<accession>A0ABT9DW98</accession>
<dbReference type="InterPro" id="IPR007712">
    <property type="entry name" value="RelE/ParE_toxin"/>
</dbReference>
<dbReference type="EMBL" id="JAUTWS010000005">
    <property type="protein sequence ID" value="MDO9708175.1"/>
    <property type="molecule type" value="Genomic_DNA"/>
</dbReference>
<reference evidence="2 3" key="1">
    <citation type="submission" date="2023-08" db="EMBL/GenBank/DDBJ databases">
        <title>The draft genome sequence of Paracraurococcus sp. LOR1-02.</title>
        <authorList>
            <person name="Kingkaew E."/>
            <person name="Tanasupawat S."/>
        </authorList>
    </citation>
    <scope>NUCLEOTIDE SEQUENCE [LARGE SCALE GENOMIC DNA]</scope>
    <source>
        <strain evidence="2 3">LOR1-02</strain>
    </source>
</reference>
<dbReference type="Proteomes" id="UP001243009">
    <property type="component" value="Unassembled WGS sequence"/>
</dbReference>
<dbReference type="Gene3D" id="3.30.2310.20">
    <property type="entry name" value="RelE-like"/>
    <property type="match status" value="1"/>
</dbReference>
<name>A0ABT9DW98_9PROT</name>
<keyword evidence="3" id="KW-1185">Reference proteome</keyword>
<comment type="caution">
    <text evidence="2">The sequence shown here is derived from an EMBL/GenBank/DDBJ whole genome shotgun (WGS) entry which is preliminary data.</text>
</comment>
<evidence type="ECO:0000313" key="2">
    <source>
        <dbReference type="EMBL" id="MDO9708175.1"/>
    </source>
</evidence>
<dbReference type="RefSeq" id="WP_305103041.1">
    <property type="nucleotide sequence ID" value="NZ_JAUTWS010000005.1"/>
</dbReference>
<dbReference type="InterPro" id="IPR035093">
    <property type="entry name" value="RelE/ParE_toxin_dom_sf"/>
</dbReference>
<protein>
    <submittedName>
        <fullName evidence="2">Type II toxin-antitoxin system RelE/ParE family toxin</fullName>
    </submittedName>
</protein>
<evidence type="ECO:0000256" key="1">
    <source>
        <dbReference type="ARBA" id="ARBA00022649"/>
    </source>
</evidence>
<evidence type="ECO:0000313" key="3">
    <source>
        <dbReference type="Proteomes" id="UP001243009"/>
    </source>
</evidence>
<keyword evidence="1" id="KW-1277">Toxin-antitoxin system</keyword>
<sequence>MADLFLTPRAEQDLRDLWRFIAEGNPDAADRVVLGIHRRMQALRRFPRLGPARPDIAADARVLVIGTVLVLYAILPDREGVPVGRVEVVAVVDGRRDLAALFLP</sequence>
<organism evidence="2 3">
    <name type="scientific">Paracraurococcus lichenis</name>
    <dbReference type="NCBI Taxonomy" id="3064888"/>
    <lineage>
        <taxon>Bacteria</taxon>
        <taxon>Pseudomonadati</taxon>
        <taxon>Pseudomonadota</taxon>
        <taxon>Alphaproteobacteria</taxon>
        <taxon>Acetobacterales</taxon>
        <taxon>Roseomonadaceae</taxon>
        <taxon>Paracraurococcus</taxon>
    </lineage>
</organism>
<gene>
    <name evidence="2" type="ORF">Q7A36_07470</name>
</gene>
<dbReference type="Pfam" id="PF05016">
    <property type="entry name" value="ParE_toxin"/>
    <property type="match status" value="1"/>
</dbReference>